<dbReference type="Proteomes" id="UP001530400">
    <property type="component" value="Unassembled WGS sequence"/>
</dbReference>
<gene>
    <name evidence="2" type="ORF">ACHAWO_013811</name>
</gene>
<organism evidence="2 3">
    <name type="scientific">Cyclotella atomus</name>
    <dbReference type="NCBI Taxonomy" id="382360"/>
    <lineage>
        <taxon>Eukaryota</taxon>
        <taxon>Sar</taxon>
        <taxon>Stramenopiles</taxon>
        <taxon>Ochrophyta</taxon>
        <taxon>Bacillariophyta</taxon>
        <taxon>Coscinodiscophyceae</taxon>
        <taxon>Thalassiosirophycidae</taxon>
        <taxon>Stephanodiscales</taxon>
        <taxon>Stephanodiscaceae</taxon>
        <taxon>Cyclotella</taxon>
    </lineage>
</organism>
<protein>
    <recommendedName>
        <fullName evidence="4">1,3-beta-glucanosyltransferase</fullName>
    </recommendedName>
</protein>
<feature type="signal peptide" evidence="1">
    <location>
        <begin position="1"/>
        <end position="19"/>
    </location>
</feature>
<feature type="chain" id="PRO_5044800955" description="1,3-beta-glucanosyltransferase" evidence="1">
    <location>
        <begin position="20"/>
        <end position="480"/>
    </location>
</feature>
<name>A0ABD3QIL1_9STRA</name>
<evidence type="ECO:0008006" key="4">
    <source>
        <dbReference type="Google" id="ProtNLM"/>
    </source>
</evidence>
<evidence type="ECO:0000256" key="1">
    <source>
        <dbReference type="SAM" id="SignalP"/>
    </source>
</evidence>
<dbReference type="PANTHER" id="PTHR38360:SF1">
    <property type="entry name" value="F12P19.7"/>
    <property type="match status" value="1"/>
</dbReference>
<dbReference type="EMBL" id="JALLPJ020000164">
    <property type="protein sequence ID" value="KAL3800229.1"/>
    <property type="molecule type" value="Genomic_DNA"/>
</dbReference>
<dbReference type="AlphaFoldDB" id="A0ABD3QIL1"/>
<keyword evidence="1" id="KW-0732">Signal</keyword>
<reference evidence="2 3" key="1">
    <citation type="submission" date="2024-10" db="EMBL/GenBank/DDBJ databases">
        <title>Updated reference genomes for cyclostephanoid diatoms.</title>
        <authorList>
            <person name="Roberts W.R."/>
            <person name="Alverson A.J."/>
        </authorList>
    </citation>
    <scope>NUCLEOTIDE SEQUENCE [LARGE SCALE GENOMIC DNA]</scope>
    <source>
        <strain evidence="2 3">AJA010-31</strain>
    </source>
</reference>
<proteinExistence type="predicted"/>
<comment type="caution">
    <text evidence="2">The sequence shown here is derived from an EMBL/GenBank/DDBJ whole genome shotgun (WGS) entry which is preliminary data.</text>
</comment>
<keyword evidence="3" id="KW-1185">Reference proteome</keyword>
<sequence length="480" mass="53850">MKLSLASALVVSLSTSTKATVLTSNPTDCIDPAEYDEGTNFFPDQFIPHATTDLLDVTYHNTYKIISNHHQNKTYLFYQCGTEPPQDVIDSGGYHLVLPIPHKGKLAVTETPQITPLEQLGLRREIASYIGNPKLISSPCLNYMSQNDELHVIYYEEDPWNTTLVAGGVSSFMESYEDLVILVGPYGNADEERGLAFASTQERTAVATFDWLGLYAALFNLEGKANQIISETEERYQCSADNSALMTADIPEEDKPKVLWAQFFTGIGWSVAECPTWDDAYYCEYAHHCGANIISRPEGVGFNQSYDGGKTLYWYLTDEEFLDLGKDAETWIYPSKTFGEVYQEKKELLDKFQAVKTMEVYDTQGQGPFSWHEQRLGEYDVVALDFCSLVGTSNPNTVHRRRWFRNFYIEPVGSAGTCDVPDEIDEPYVPAEASCVPIESEEVAVEDSTTLQDEPEPNKSSATVMKLFSPFVGMLVLIYL</sequence>
<evidence type="ECO:0000313" key="2">
    <source>
        <dbReference type="EMBL" id="KAL3800229.1"/>
    </source>
</evidence>
<evidence type="ECO:0000313" key="3">
    <source>
        <dbReference type="Proteomes" id="UP001530400"/>
    </source>
</evidence>
<dbReference type="PANTHER" id="PTHR38360">
    <property type="entry name" value="OS03G0120000 PROTEIN"/>
    <property type="match status" value="1"/>
</dbReference>
<accession>A0ABD3QIL1</accession>